<accession>A0A4S2N5J8</accession>
<evidence type="ECO:0008006" key="3">
    <source>
        <dbReference type="Google" id="ProtNLM"/>
    </source>
</evidence>
<dbReference type="OrthoDB" id="2831072at2759"/>
<dbReference type="Proteomes" id="UP000298138">
    <property type="component" value="Unassembled WGS sequence"/>
</dbReference>
<evidence type="ECO:0000313" key="2">
    <source>
        <dbReference type="Proteomes" id="UP000298138"/>
    </source>
</evidence>
<dbReference type="Gene3D" id="3.10.129.10">
    <property type="entry name" value="Hotdog Thioesterase"/>
    <property type="match status" value="1"/>
</dbReference>
<dbReference type="SUPFAM" id="SSF54637">
    <property type="entry name" value="Thioesterase/thiol ester dehydrase-isomerase"/>
    <property type="match status" value="1"/>
</dbReference>
<sequence>MSPRLSLTEDDLGPLFSIDHEIPAFDRLCATRDETLSRPCTVSFESRVRRAMTLKSATDDGVIECELVVERDMCSDRKAMHGSCGSCIIDLATCSSLCCLARPGFWAIPAPGYNGTKGWFAGVTRNLAITWVTPLRMGEKLRVRCEIVPADDGQCLGVARLIISGTGHPDPDYG</sequence>
<proteinExistence type="predicted"/>
<evidence type="ECO:0000313" key="1">
    <source>
        <dbReference type="EMBL" id="TGZ84443.1"/>
    </source>
</evidence>
<dbReference type="AlphaFoldDB" id="A0A4S2N5J8"/>
<dbReference type="STRING" id="341454.A0A4S2N5J8"/>
<dbReference type="InterPro" id="IPR029069">
    <property type="entry name" value="HotDog_dom_sf"/>
</dbReference>
<reference evidence="1 2" key="1">
    <citation type="submission" date="2019-04" db="EMBL/GenBank/DDBJ databases">
        <title>Comparative genomics and transcriptomics to analyze fruiting body development in filamentous ascomycetes.</title>
        <authorList>
            <consortium name="DOE Joint Genome Institute"/>
            <person name="Lutkenhaus R."/>
            <person name="Traeger S."/>
            <person name="Breuer J."/>
            <person name="Kuo A."/>
            <person name="Lipzen A."/>
            <person name="Pangilinan J."/>
            <person name="Dilworth D."/>
            <person name="Sandor L."/>
            <person name="Poggeler S."/>
            <person name="Barry K."/>
            <person name="Grigoriev I.V."/>
            <person name="Nowrousian M."/>
        </authorList>
    </citation>
    <scope>NUCLEOTIDE SEQUENCE [LARGE SCALE GENOMIC DNA]</scope>
    <source>
        <strain evidence="1 2">CBS 389.68</strain>
    </source>
</reference>
<dbReference type="EMBL" id="ML220112">
    <property type="protein sequence ID" value="TGZ84443.1"/>
    <property type="molecule type" value="Genomic_DNA"/>
</dbReference>
<dbReference type="InParanoid" id="A0A4S2N5J8"/>
<protein>
    <recommendedName>
        <fullName evidence="3">Thioesterase domain-containing protein</fullName>
    </recommendedName>
</protein>
<keyword evidence="2" id="KW-1185">Reference proteome</keyword>
<organism evidence="1 2">
    <name type="scientific">Ascodesmis nigricans</name>
    <dbReference type="NCBI Taxonomy" id="341454"/>
    <lineage>
        <taxon>Eukaryota</taxon>
        <taxon>Fungi</taxon>
        <taxon>Dikarya</taxon>
        <taxon>Ascomycota</taxon>
        <taxon>Pezizomycotina</taxon>
        <taxon>Pezizomycetes</taxon>
        <taxon>Pezizales</taxon>
        <taxon>Ascodesmidaceae</taxon>
        <taxon>Ascodesmis</taxon>
    </lineage>
</organism>
<name>A0A4S2N5J8_9PEZI</name>
<gene>
    <name evidence="1" type="ORF">EX30DRAFT_360504</name>
</gene>